<keyword evidence="2" id="KW-0808">Transferase</keyword>
<organism evidence="2 3">
    <name type="scientific">Legionella shakespearei DSM 23087</name>
    <dbReference type="NCBI Taxonomy" id="1122169"/>
    <lineage>
        <taxon>Bacteria</taxon>
        <taxon>Pseudomonadati</taxon>
        <taxon>Pseudomonadota</taxon>
        <taxon>Gammaproteobacteria</taxon>
        <taxon>Legionellales</taxon>
        <taxon>Legionellaceae</taxon>
        <taxon>Legionella</taxon>
    </lineage>
</organism>
<feature type="domain" description="AB hydrolase-1" evidence="1">
    <location>
        <begin position="22"/>
        <end position="247"/>
    </location>
</feature>
<gene>
    <name evidence="2" type="ORF">Lsha_2667</name>
</gene>
<dbReference type="PATRIC" id="fig|1122169.6.peg.3071"/>
<evidence type="ECO:0000313" key="2">
    <source>
        <dbReference type="EMBL" id="KTD57285.1"/>
    </source>
</evidence>
<evidence type="ECO:0000259" key="1">
    <source>
        <dbReference type="Pfam" id="PF12697"/>
    </source>
</evidence>
<dbReference type="Proteomes" id="UP000054600">
    <property type="component" value="Unassembled WGS sequence"/>
</dbReference>
<reference evidence="2 3" key="1">
    <citation type="submission" date="2015-11" db="EMBL/GenBank/DDBJ databases">
        <title>Genomic analysis of 38 Legionella species identifies large and diverse effector repertoires.</title>
        <authorList>
            <person name="Burstein D."/>
            <person name="Amaro F."/>
            <person name="Zusman T."/>
            <person name="Lifshitz Z."/>
            <person name="Cohen O."/>
            <person name="Gilbert J.A."/>
            <person name="Pupko T."/>
            <person name="Shuman H.A."/>
            <person name="Segal G."/>
        </authorList>
    </citation>
    <scope>NUCLEOTIDE SEQUENCE [LARGE SCALE GENOMIC DNA]</scope>
    <source>
        <strain evidence="2 3">ATCC 49655</strain>
    </source>
</reference>
<dbReference type="Pfam" id="PF12697">
    <property type="entry name" value="Abhydrolase_6"/>
    <property type="match status" value="1"/>
</dbReference>
<dbReference type="SUPFAM" id="SSF53474">
    <property type="entry name" value="alpha/beta-Hydrolases"/>
    <property type="match status" value="1"/>
</dbReference>
<sequence>MKFTDHGYRINPIVQSSGYTWIFLPGGPGLGSEYLIDFCKNLKLPGSILLLDFPRDGTNPQGTLDFKDWEKGLIALLQTVHNPVLVTHSFAGMFVLNIPEIEPHLSGLVMMNTTTKNSFFEHVAAMQEKHQLPDLVAPATVYHLNPSDETYREFWNTYKYYCFTAEEMREGEQMIPLFAFNSEAYDYTIHNFYANYQCKWQPSLIPAMTIASEHDFICPPQIFIQDKRFQSANIINKVIDAGHCPWILKQEEVQECFNEFIKTL</sequence>
<keyword evidence="2" id="KW-0378">Hydrolase</keyword>
<keyword evidence="2" id="KW-0012">Acyltransferase</keyword>
<dbReference type="RefSeq" id="WP_026253930.1">
    <property type="nucleotide sequence ID" value="NZ_KB892396.1"/>
</dbReference>
<dbReference type="OrthoDB" id="9796770at2"/>
<dbReference type="InterPro" id="IPR029058">
    <property type="entry name" value="AB_hydrolase_fold"/>
</dbReference>
<dbReference type="AlphaFoldDB" id="A0A0W0YK81"/>
<dbReference type="InterPro" id="IPR000073">
    <property type="entry name" value="AB_hydrolase_1"/>
</dbReference>
<proteinExistence type="predicted"/>
<dbReference type="EMBL" id="LNYW01000069">
    <property type="protein sequence ID" value="KTD57285.1"/>
    <property type="molecule type" value="Genomic_DNA"/>
</dbReference>
<dbReference type="Gene3D" id="3.40.50.1820">
    <property type="entry name" value="alpha/beta hydrolase"/>
    <property type="match status" value="1"/>
</dbReference>
<dbReference type="GO" id="GO:0016787">
    <property type="term" value="F:hydrolase activity"/>
    <property type="evidence" value="ECO:0007669"/>
    <property type="project" value="UniProtKB-KW"/>
</dbReference>
<comment type="caution">
    <text evidence="2">The sequence shown here is derived from an EMBL/GenBank/DDBJ whole genome shotgun (WGS) entry which is preliminary data.</text>
</comment>
<evidence type="ECO:0000313" key="3">
    <source>
        <dbReference type="Proteomes" id="UP000054600"/>
    </source>
</evidence>
<dbReference type="eggNOG" id="COG0596">
    <property type="taxonomic scope" value="Bacteria"/>
</dbReference>
<accession>A0A0W0YK81</accession>
<protein>
    <submittedName>
        <fullName evidence="2">Hydrolases or acyltransferases (Alpha/beta hydrolase superfamily)</fullName>
    </submittedName>
</protein>
<dbReference type="STRING" id="1122169.Lsha_2667"/>
<dbReference type="GO" id="GO:0016746">
    <property type="term" value="F:acyltransferase activity"/>
    <property type="evidence" value="ECO:0007669"/>
    <property type="project" value="UniProtKB-KW"/>
</dbReference>
<keyword evidence="3" id="KW-1185">Reference proteome</keyword>
<name>A0A0W0YK81_9GAMM</name>